<reference evidence="1 2" key="1">
    <citation type="submission" date="2019-07" db="EMBL/GenBank/DDBJ databases">
        <title>Genomic Encyclopedia of Archaeal and Bacterial Type Strains, Phase II (KMG-II): from individual species to whole genera.</title>
        <authorList>
            <person name="Goeker M."/>
        </authorList>
    </citation>
    <scope>NUCLEOTIDE SEQUENCE [LARGE SCALE GENOMIC DNA]</scope>
    <source>
        <strain evidence="1 2">DSM 17527</strain>
    </source>
</reference>
<keyword evidence="2" id="KW-1185">Reference proteome</keyword>
<dbReference type="EMBL" id="VNHU01000003">
    <property type="protein sequence ID" value="TYP74943.1"/>
    <property type="molecule type" value="Genomic_DNA"/>
</dbReference>
<proteinExistence type="predicted"/>
<evidence type="ECO:0000313" key="1">
    <source>
        <dbReference type="EMBL" id="TYP74943.1"/>
    </source>
</evidence>
<dbReference type="SUPFAM" id="SSF53756">
    <property type="entry name" value="UDP-Glycosyltransferase/glycogen phosphorylase"/>
    <property type="match status" value="1"/>
</dbReference>
<dbReference type="AlphaFoldDB" id="A0A5S5CAC7"/>
<dbReference type="CDD" id="cd03794">
    <property type="entry name" value="GT4_WbuB-like"/>
    <property type="match status" value="1"/>
</dbReference>
<sequence length="428" mass="49254">MLKVLIITYYWPPAGGPGVQRWLKFVKYLRDFDIEPIVYCPQNPSYPLLDDTLEKDIPKDITILKKPIFEPYRFAEVFSKSASTTISKGIIVNEEKQSLIQKLLLYIRGNFFIPDARKFWVRSSVKYLDQYLQTKPIDILITTGPPHSVHLIGKELKKKIGLPWLADFRDPWTTIGYHKKLKLSKRAAAKHKKLESAVLNAADRLLVTSYTTAKEFKTLTNKPISVITNGYDEYNYSEVELDKNFTISHIGSLLSGRNPIQLWQALYDLTIEDEDFAKFFKLQLIGATSPEVLESLQAIGLLMFIEDKGYVSHQEALKLQKSSQVLLLIEIDSKETECIIPGKLFEYMVSKRPILAIGPKNADIRSIIMETETGSFFEYDSYNLIKEQLKKYFDLYQNQKLSTKPVGLEKYSRKSLTQNLAQVLKQMI</sequence>
<keyword evidence="1" id="KW-0808">Transferase</keyword>
<dbReference type="OrthoDB" id="9794575at2"/>
<dbReference type="RefSeq" id="WP_148781951.1">
    <property type="nucleotide sequence ID" value="NZ_VNHU01000003.1"/>
</dbReference>
<dbReference type="GO" id="GO:0016740">
    <property type="term" value="F:transferase activity"/>
    <property type="evidence" value="ECO:0007669"/>
    <property type="project" value="UniProtKB-KW"/>
</dbReference>
<comment type="caution">
    <text evidence="1">The sequence shown here is derived from an EMBL/GenBank/DDBJ whole genome shotgun (WGS) entry which is preliminary data.</text>
</comment>
<dbReference type="Gene3D" id="3.40.50.2000">
    <property type="entry name" value="Glycogen Phosphorylase B"/>
    <property type="match status" value="2"/>
</dbReference>
<organism evidence="1 2">
    <name type="scientific">Aquimarina intermedia</name>
    <dbReference type="NCBI Taxonomy" id="350814"/>
    <lineage>
        <taxon>Bacteria</taxon>
        <taxon>Pseudomonadati</taxon>
        <taxon>Bacteroidota</taxon>
        <taxon>Flavobacteriia</taxon>
        <taxon>Flavobacteriales</taxon>
        <taxon>Flavobacteriaceae</taxon>
        <taxon>Aquimarina</taxon>
    </lineage>
</organism>
<accession>A0A5S5CAC7</accession>
<name>A0A5S5CAC7_9FLAO</name>
<dbReference type="Proteomes" id="UP000324376">
    <property type="component" value="Unassembled WGS sequence"/>
</dbReference>
<evidence type="ECO:0000313" key="2">
    <source>
        <dbReference type="Proteomes" id="UP000324376"/>
    </source>
</evidence>
<gene>
    <name evidence="1" type="ORF">BD809_1035</name>
</gene>
<protein>
    <submittedName>
        <fullName evidence="1">Glycosyltransferase involved in cell wall biosynthesis</fullName>
    </submittedName>
</protein>